<proteinExistence type="predicted"/>
<dbReference type="RefSeq" id="WP_166147905.1">
    <property type="nucleotide sequence ID" value="NZ_JAANYN010000005.1"/>
</dbReference>
<name>A0ABX0HC87_9BACT</name>
<sequence>MWGFSSFSELITATFKNIGSEFVIKYIVPIILAIDLLFKFLFISEIGVYFLMALYGIDFLTGIIKAIITKNLVSKRFPRFLFTMLSALLILSILKYAGMFVVVFYPLYSIFYGVFVGQQIISIVENLTALKLLPLEVLNKIKSKISEYGSNKQ</sequence>
<comment type="subcellular location">
    <subcellularLocation>
        <location evidence="1">Membrane</location>
        <topology evidence="1">Multi-pass membrane protein</topology>
    </subcellularLocation>
</comment>
<feature type="transmembrane region" description="Helical" evidence="5">
    <location>
        <begin position="23"/>
        <end position="42"/>
    </location>
</feature>
<evidence type="ECO:0000313" key="6">
    <source>
        <dbReference type="EMBL" id="NHE57964.1"/>
    </source>
</evidence>
<evidence type="ECO:0008006" key="8">
    <source>
        <dbReference type="Google" id="ProtNLM"/>
    </source>
</evidence>
<keyword evidence="4 5" id="KW-0472">Membrane</keyword>
<evidence type="ECO:0000256" key="1">
    <source>
        <dbReference type="ARBA" id="ARBA00004141"/>
    </source>
</evidence>
<evidence type="ECO:0000256" key="3">
    <source>
        <dbReference type="ARBA" id="ARBA00022989"/>
    </source>
</evidence>
<gene>
    <name evidence="6" type="ORF">G9Q97_14205</name>
</gene>
<organism evidence="6 7">
    <name type="scientific">Cyclobacterium plantarum</name>
    <dbReference type="NCBI Taxonomy" id="2716263"/>
    <lineage>
        <taxon>Bacteria</taxon>
        <taxon>Pseudomonadati</taxon>
        <taxon>Bacteroidota</taxon>
        <taxon>Cytophagia</taxon>
        <taxon>Cytophagales</taxon>
        <taxon>Cyclobacteriaceae</taxon>
        <taxon>Cyclobacterium</taxon>
    </lineage>
</organism>
<dbReference type="EMBL" id="JAANYN010000005">
    <property type="protein sequence ID" value="NHE57964.1"/>
    <property type="molecule type" value="Genomic_DNA"/>
</dbReference>
<dbReference type="Pfam" id="PF05105">
    <property type="entry name" value="Phage_holin_4_1"/>
    <property type="match status" value="1"/>
</dbReference>
<keyword evidence="3 5" id="KW-1133">Transmembrane helix</keyword>
<feature type="transmembrane region" description="Helical" evidence="5">
    <location>
        <begin position="48"/>
        <end position="68"/>
    </location>
</feature>
<evidence type="ECO:0000313" key="7">
    <source>
        <dbReference type="Proteomes" id="UP000649799"/>
    </source>
</evidence>
<feature type="transmembrane region" description="Helical" evidence="5">
    <location>
        <begin position="80"/>
        <end position="104"/>
    </location>
</feature>
<comment type="caution">
    <text evidence="6">The sequence shown here is derived from an EMBL/GenBank/DDBJ whole genome shotgun (WGS) entry which is preliminary data.</text>
</comment>
<evidence type="ECO:0000256" key="2">
    <source>
        <dbReference type="ARBA" id="ARBA00022692"/>
    </source>
</evidence>
<dbReference type="Proteomes" id="UP000649799">
    <property type="component" value="Unassembled WGS sequence"/>
</dbReference>
<keyword evidence="2 5" id="KW-0812">Transmembrane</keyword>
<evidence type="ECO:0000256" key="5">
    <source>
        <dbReference type="SAM" id="Phobius"/>
    </source>
</evidence>
<dbReference type="InterPro" id="IPR006480">
    <property type="entry name" value="Phage_holin_4_1"/>
</dbReference>
<evidence type="ECO:0000256" key="4">
    <source>
        <dbReference type="ARBA" id="ARBA00023136"/>
    </source>
</evidence>
<accession>A0ABX0HC87</accession>
<protein>
    <recommendedName>
        <fullName evidence="8">Holin</fullName>
    </recommendedName>
</protein>
<reference evidence="6 7" key="1">
    <citation type="submission" date="2020-03" db="EMBL/GenBank/DDBJ databases">
        <title>Cyclobacterium plantarum sp. nov., a marine bacterium isolated from a coastal-marine wetland.</title>
        <authorList>
            <person name="Sanchez-Porro C."/>
            <person name="Ventosa A."/>
            <person name="Amoozegar M."/>
        </authorList>
    </citation>
    <scope>NUCLEOTIDE SEQUENCE [LARGE SCALE GENOMIC DNA]</scope>
    <source>
        <strain evidence="6 7">GBPx2</strain>
    </source>
</reference>
<keyword evidence="7" id="KW-1185">Reference proteome</keyword>